<evidence type="ECO:0000256" key="2">
    <source>
        <dbReference type="ARBA" id="ARBA00022448"/>
    </source>
</evidence>
<feature type="transmembrane region" description="Helical" evidence="9">
    <location>
        <begin position="288"/>
        <end position="308"/>
    </location>
</feature>
<dbReference type="Pfam" id="PF00083">
    <property type="entry name" value="Sugar_tr"/>
    <property type="match status" value="1"/>
</dbReference>
<evidence type="ECO:0000313" key="11">
    <source>
        <dbReference type="EMBL" id="CAK1594667.1"/>
    </source>
</evidence>
<gene>
    <name evidence="11" type="ORF">PARMNEM_LOCUS14264</name>
</gene>
<dbReference type="InterPro" id="IPR036259">
    <property type="entry name" value="MFS_trans_sf"/>
</dbReference>
<comment type="caution">
    <text evidence="11">The sequence shown here is derived from an EMBL/GenBank/DDBJ whole genome shotgun (WGS) entry which is preliminary data.</text>
</comment>
<keyword evidence="12" id="KW-1185">Reference proteome</keyword>
<dbReference type="PRINTS" id="PR00171">
    <property type="entry name" value="SUGRTRNSPORT"/>
</dbReference>
<dbReference type="Proteomes" id="UP001314205">
    <property type="component" value="Unassembled WGS sequence"/>
</dbReference>
<keyword evidence="2" id="KW-0813">Transport</keyword>
<feature type="transmembrane region" description="Helical" evidence="9">
    <location>
        <begin position="419"/>
        <end position="437"/>
    </location>
</feature>
<dbReference type="GO" id="GO:0005886">
    <property type="term" value="C:plasma membrane"/>
    <property type="evidence" value="ECO:0007669"/>
    <property type="project" value="UniProtKB-SubCell"/>
</dbReference>
<evidence type="ECO:0000256" key="8">
    <source>
        <dbReference type="ARBA" id="ARBA00023180"/>
    </source>
</evidence>
<feature type="transmembrane region" description="Helical" evidence="9">
    <location>
        <begin position="347"/>
        <end position="374"/>
    </location>
</feature>
<keyword evidence="7 9" id="KW-0472">Membrane</keyword>
<keyword evidence="5 9" id="KW-0812">Transmembrane</keyword>
<dbReference type="Gene3D" id="1.20.1250.20">
    <property type="entry name" value="MFS general substrate transporter like domains"/>
    <property type="match status" value="1"/>
</dbReference>
<evidence type="ECO:0000256" key="1">
    <source>
        <dbReference type="ARBA" id="ARBA00004651"/>
    </source>
</evidence>
<dbReference type="InterPro" id="IPR050549">
    <property type="entry name" value="MFS_Trehalose_Transporter"/>
</dbReference>
<feature type="transmembrane region" description="Helical" evidence="9">
    <location>
        <begin position="144"/>
        <end position="163"/>
    </location>
</feature>
<dbReference type="AlphaFoldDB" id="A0AAV1LKP7"/>
<comment type="subcellular location">
    <subcellularLocation>
        <location evidence="1">Cell membrane</location>
        <topology evidence="1">Multi-pass membrane protein</topology>
    </subcellularLocation>
</comment>
<keyword evidence="8" id="KW-0325">Glycoprotein</keyword>
<feature type="transmembrane region" description="Helical" evidence="9">
    <location>
        <begin position="86"/>
        <end position="106"/>
    </location>
</feature>
<dbReference type="InterPro" id="IPR020846">
    <property type="entry name" value="MFS_dom"/>
</dbReference>
<feature type="transmembrane region" description="Helical" evidence="9">
    <location>
        <begin position="12"/>
        <end position="32"/>
    </location>
</feature>
<feature type="transmembrane region" description="Helical" evidence="9">
    <location>
        <begin position="112"/>
        <end position="132"/>
    </location>
</feature>
<feature type="transmembrane region" description="Helical" evidence="9">
    <location>
        <begin position="315"/>
        <end position="335"/>
    </location>
</feature>
<proteinExistence type="predicted"/>
<feature type="domain" description="Major facilitator superfamily (MFS) profile" evidence="10">
    <location>
        <begin position="15"/>
        <end position="441"/>
    </location>
</feature>
<feature type="transmembrane region" description="Helical" evidence="9">
    <location>
        <begin position="246"/>
        <end position="268"/>
    </location>
</feature>
<dbReference type="InterPro" id="IPR003663">
    <property type="entry name" value="Sugar/inositol_transpt"/>
</dbReference>
<feature type="transmembrane region" description="Helical" evidence="9">
    <location>
        <begin position="386"/>
        <end position="407"/>
    </location>
</feature>
<dbReference type="SUPFAM" id="SSF103473">
    <property type="entry name" value="MFS general substrate transporter"/>
    <property type="match status" value="1"/>
</dbReference>
<keyword evidence="3" id="KW-1003">Cell membrane</keyword>
<feature type="transmembrane region" description="Helical" evidence="9">
    <location>
        <begin position="169"/>
        <end position="190"/>
    </location>
</feature>
<sequence>MLSVLKSPRLRQYAVILLVNLSVLTTGMNLGWPSPMIVKLRNATETPLYRPITEEEGSWIVSVGFLCSVFTNFALGMLLDCIGRKYCVILTCVPKIIVSILFIFATDVWMLVLGRAFIGIGDIFLLSVVPVYASEIASKDMRGILCTFQHVFLSLGLVISLSVGPFTSYRTFSIVFAAIILITSIPLLILPDSPYFLYSKGKATKAIEILKLLRGTDQAAKEEIAEYAISMNNEKVDKLKLLKNRLVLKSLGISIVFCAGAQLIGFNAVSFYLQTILISTKTNVMPEIASVIIGLIELFASFCTTLVTERFNRKHILISSLIGMLIGMVGLGVFFKIRENTQEVSGFMNYLPLISLILVVYCCSAGMGSIFWVLIAELFEGPARAVGVSTSLLITAFFIFLTTKYFAALTLDIGPATTYWLFSGACAIVCLFIYYCVPETKGKSFSEIQEALGDREASDNMKQTFVPVERKVIKSKNRVLK</sequence>
<evidence type="ECO:0000256" key="4">
    <source>
        <dbReference type="ARBA" id="ARBA00022597"/>
    </source>
</evidence>
<organism evidence="11 12">
    <name type="scientific">Parnassius mnemosyne</name>
    <name type="common">clouded apollo</name>
    <dbReference type="NCBI Taxonomy" id="213953"/>
    <lineage>
        <taxon>Eukaryota</taxon>
        <taxon>Metazoa</taxon>
        <taxon>Ecdysozoa</taxon>
        <taxon>Arthropoda</taxon>
        <taxon>Hexapoda</taxon>
        <taxon>Insecta</taxon>
        <taxon>Pterygota</taxon>
        <taxon>Neoptera</taxon>
        <taxon>Endopterygota</taxon>
        <taxon>Lepidoptera</taxon>
        <taxon>Glossata</taxon>
        <taxon>Ditrysia</taxon>
        <taxon>Papilionoidea</taxon>
        <taxon>Papilionidae</taxon>
        <taxon>Parnassiinae</taxon>
        <taxon>Parnassini</taxon>
        <taxon>Parnassius</taxon>
        <taxon>Driopa</taxon>
    </lineage>
</organism>
<feature type="transmembrane region" description="Helical" evidence="9">
    <location>
        <begin position="59"/>
        <end position="79"/>
    </location>
</feature>
<reference evidence="11 12" key="1">
    <citation type="submission" date="2023-11" db="EMBL/GenBank/DDBJ databases">
        <authorList>
            <person name="Hedman E."/>
            <person name="Englund M."/>
            <person name="Stromberg M."/>
            <person name="Nyberg Akerstrom W."/>
            <person name="Nylinder S."/>
            <person name="Jareborg N."/>
            <person name="Kallberg Y."/>
            <person name="Kronander E."/>
        </authorList>
    </citation>
    <scope>NUCLEOTIDE SEQUENCE [LARGE SCALE GENOMIC DNA]</scope>
</reference>
<dbReference type="PROSITE" id="PS00216">
    <property type="entry name" value="SUGAR_TRANSPORT_1"/>
    <property type="match status" value="1"/>
</dbReference>
<dbReference type="PANTHER" id="PTHR48021:SF1">
    <property type="entry name" value="GH07001P-RELATED"/>
    <property type="match status" value="1"/>
</dbReference>
<dbReference type="EMBL" id="CAVLGL010000090">
    <property type="protein sequence ID" value="CAK1594667.1"/>
    <property type="molecule type" value="Genomic_DNA"/>
</dbReference>
<name>A0AAV1LKP7_9NEOP</name>
<evidence type="ECO:0000256" key="5">
    <source>
        <dbReference type="ARBA" id="ARBA00022692"/>
    </source>
</evidence>
<evidence type="ECO:0000259" key="10">
    <source>
        <dbReference type="PROSITE" id="PS50850"/>
    </source>
</evidence>
<evidence type="ECO:0000313" key="12">
    <source>
        <dbReference type="Proteomes" id="UP001314205"/>
    </source>
</evidence>
<evidence type="ECO:0000256" key="6">
    <source>
        <dbReference type="ARBA" id="ARBA00022989"/>
    </source>
</evidence>
<evidence type="ECO:0000256" key="7">
    <source>
        <dbReference type="ARBA" id="ARBA00023136"/>
    </source>
</evidence>
<dbReference type="InterPro" id="IPR005828">
    <property type="entry name" value="MFS_sugar_transport-like"/>
</dbReference>
<dbReference type="InterPro" id="IPR005829">
    <property type="entry name" value="Sugar_transporter_CS"/>
</dbReference>
<accession>A0AAV1LKP7</accession>
<dbReference type="GO" id="GO:0022857">
    <property type="term" value="F:transmembrane transporter activity"/>
    <property type="evidence" value="ECO:0007669"/>
    <property type="project" value="InterPro"/>
</dbReference>
<protein>
    <recommendedName>
        <fullName evidence="10">Major facilitator superfamily (MFS) profile domain-containing protein</fullName>
    </recommendedName>
</protein>
<keyword evidence="4" id="KW-0762">Sugar transport</keyword>
<dbReference type="PANTHER" id="PTHR48021">
    <property type="match status" value="1"/>
</dbReference>
<evidence type="ECO:0000256" key="9">
    <source>
        <dbReference type="SAM" id="Phobius"/>
    </source>
</evidence>
<evidence type="ECO:0000256" key="3">
    <source>
        <dbReference type="ARBA" id="ARBA00022475"/>
    </source>
</evidence>
<keyword evidence="6 9" id="KW-1133">Transmembrane helix</keyword>
<dbReference type="FunFam" id="1.20.1250.20:FF:000218">
    <property type="entry name" value="facilitated trehalose transporter Tret1"/>
    <property type="match status" value="1"/>
</dbReference>
<dbReference type="PROSITE" id="PS50850">
    <property type="entry name" value="MFS"/>
    <property type="match status" value="1"/>
</dbReference>